<dbReference type="AlphaFoldDB" id="A0AAV1FJ90"/>
<keyword evidence="3" id="KW-1185">Reference proteome</keyword>
<evidence type="ECO:0000313" key="2">
    <source>
        <dbReference type="EMBL" id="CAJ1061016.1"/>
    </source>
</evidence>
<gene>
    <name evidence="2" type="ORF">XNOV1_A018003</name>
</gene>
<name>A0AAV1FJ90_XYRNO</name>
<dbReference type="GO" id="GO:0004842">
    <property type="term" value="F:ubiquitin-protein transferase activity"/>
    <property type="evidence" value="ECO:0007669"/>
    <property type="project" value="InterPro"/>
</dbReference>
<protein>
    <submittedName>
        <fullName evidence="2">Uncharacterized protein LOC117831916</fullName>
    </submittedName>
</protein>
<evidence type="ECO:0000256" key="1">
    <source>
        <dbReference type="SAM" id="MobiDB-lite"/>
    </source>
</evidence>
<dbReference type="Gene3D" id="3.90.1750.10">
    <property type="entry name" value="Hect, E3 ligase catalytic domains"/>
    <property type="match status" value="1"/>
</dbReference>
<dbReference type="SUPFAM" id="SSF56204">
    <property type="entry name" value="Hect, E3 ligase catalytic domain"/>
    <property type="match status" value="1"/>
</dbReference>
<dbReference type="Proteomes" id="UP001178508">
    <property type="component" value="Chromosome 7"/>
</dbReference>
<dbReference type="EMBL" id="OY660870">
    <property type="protein sequence ID" value="CAJ1061016.1"/>
    <property type="molecule type" value="Genomic_DNA"/>
</dbReference>
<accession>A0AAV1FJ90</accession>
<reference evidence="2" key="1">
    <citation type="submission" date="2023-08" db="EMBL/GenBank/DDBJ databases">
        <authorList>
            <person name="Alioto T."/>
            <person name="Alioto T."/>
            <person name="Gomez Garrido J."/>
        </authorList>
    </citation>
    <scope>NUCLEOTIDE SEQUENCE</scope>
</reference>
<dbReference type="InterPro" id="IPR035983">
    <property type="entry name" value="Hect_E3_ubiquitin_ligase"/>
</dbReference>
<evidence type="ECO:0000313" key="3">
    <source>
        <dbReference type="Proteomes" id="UP001178508"/>
    </source>
</evidence>
<organism evidence="2 3">
    <name type="scientific">Xyrichtys novacula</name>
    <name type="common">Pearly razorfish</name>
    <name type="synonym">Hemipteronotus novacula</name>
    <dbReference type="NCBI Taxonomy" id="13765"/>
    <lineage>
        <taxon>Eukaryota</taxon>
        <taxon>Metazoa</taxon>
        <taxon>Chordata</taxon>
        <taxon>Craniata</taxon>
        <taxon>Vertebrata</taxon>
        <taxon>Euteleostomi</taxon>
        <taxon>Actinopterygii</taxon>
        <taxon>Neopterygii</taxon>
        <taxon>Teleostei</taxon>
        <taxon>Neoteleostei</taxon>
        <taxon>Acanthomorphata</taxon>
        <taxon>Eupercaria</taxon>
        <taxon>Labriformes</taxon>
        <taxon>Labridae</taxon>
        <taxon>Xyrichtys</taxon>
    </lineage>
</organism>
<feature type="region of interest" description="Disordered" evidence="1">
    <location>
        <begin position="40"/>
        <end position="66"/>
    </location>
</feature>
<proteinExistence type="predicted"/>
<sequence>MKFRERRVALLSIRENIEMELFSSEESCMVITTLEKEEECSYDQRHLEHPLVPDSEEEEKEEEEEEEMFFEAPLRQQHEVKPRTEPRVKDLVKHHSPLPGFMEDTEIEMEVFLPLRVSDRKSPDGSGITLQTPNKASRLKWKRQTPQRTGLVVKDVICLPRGYYLEQLERPVAPRGKDRAALVATGMTARITIDSGWSANQMESRLVMLFQGRFVKEEGQKFSFTYLQSVQGSKVLFFPDTPAEGWTGEQVLRTAGHGALHILSHQDCPQVKSDSSETPALNKKDNFCLEERAEDYLKKDNQLEDLNQNQPHVCSSTVEIKPDLETILRQFQLENENQDVETHIQVRRGDLLNSALKVVRKPAFCFRTTPIVSFIEEETDSHGGLLGEFFRLVLLELQHTSVFEGYPGRLFLTYDLSALEDRKYYEAGVLIGWSLAQGGPGPCCLHPALYQMMCGQNPPLEDFNWKEIIDAEARNRLQQLQRCTDVKLLSPSLCEWLFNCGISEIHSAKSVDLPDIYSRIVKHYIYHRVSSMVSQFTEGLNSCGGLWDIIRSHWDLFAPQMTRVQQPLTLEEFKQLISVCYSPPDSPLRAAEEDSAAHWDTALTLISESKADFSLEELLAFITGDDHPLSLGLPRSVSLSFCSQDENVSGVNLPYASTWTLELFLPTGVAGAADMLELLSRAVHEALGISRKKETERTATWV</sequence>
<feature type="compositionally biased region" description="Basic and acidic residues" evidence="1">
    <location>
        <begin position="42"/>
        <end position="51"/>
    </location>
</feature>
<feature type="compositionally biased region" description="Acidic residues" evidence="1">
    <location>
        <begin position="54"/>
        <end position="66"/>
    </location>
</feature>